<evidence type="ECO:0000313" key="8">
    <source>
        <dbReference type="EMBL" id="KRT81726.1"/>
    </source>
</evidence>
<name>A0A0T6B3K5_9SCAR</name>
<organism evidence="8 9">
    <name type="scientific">Oryctes borbonicus</name>
    <dbReference type="NCBI Taxonomy" id="1629725"/>
    <lineage>
        <taxon>Eukaryota</taxon>
        <taxon>Metazoa</taxon>
        <taxon>Ecdysozoa</taxon>
        <taxon>Arthropoda</taxon>
        <taxon>Hexapoda</taxon>
        <taxon>Insecta</taxon>
        <taxon>Pterygota</taxon>
        <taxon>Neoptera</taxon>
        <taxon>Endopterygota</taxon>
        <taxon>Coleoptera</taxon>
        <taxon>Polyphaga</taxon>
        <taxon>Scarabaeiformia</taxon>
        <taxon>Scarabaeidae</taxon>
        <taxon>Dynastinae</taxon>
        <taxon>Oryctes</taxon>
    </lineage>
</organism>
<proteinExistence type="predicted"/>
<feature type="transmembrane region" description="Helical" evidence="6">
    <location>
        <begin position="280"/>
        <end position="302"/>
    </location>
</feature>
<feature type="transmembrane region" description="Helical" evidence="6">
    <location>
        <begin position="502"/>
        <end position="521"/>
    </location>
</feature>
<protein>
    <recommendedName>
        <fullName evidence="7">Citrate transporter-like domain-containing protein</fullName>
    </recommendedName>
</protein>
<keyword evidence="3 6" id="KW-0812">Transmembrane</keyword>
<accession>A0A0T6B3K5</accession>
<dbReference type="InterPro" id="IPR051475">
    <property type="entry name" value="Diverse_Ion_Transporter"/>
</dbReference>
<dbReference type="AlphaFoldDB" id="A0A0T6B3K5"/>
<evidence type="ECO:0000256" key="2">
    <source>
        <dbReference type="ARBA" id="ARBA00022448"/>
    </source>
</evidence>
<evidence type="ECO:0000256" key="1">
    <source>
        <dbReference type="ARBA" id="ARBA00004141"/>
    </source>
</evidence>
<dbReference type="GO" id="GO:0055085">
    <property type="term" value="P:transmembrane transport"/>
    <property type="evidence" value="ECO:0007669"/>
    <property type="project" value="InterPro"/>
</dbReference>
<keyword evidence="5 6" id="KW-0472">Membrane</keyword>
<keyword evidence="9" id="KW-1185">Reference proteome</keyword>
<dbReference type="PANTHER" id="PTHR43568">
    <property type="entry name" value="P PROTEIN"/>
    <property type="match status" value="1"/>
</dbReference>
<feature type="transmembrane region" description="Helical" evidence="6">
    <location>
        <begin position="211"/>
        <end position="230"/>
    </location>
</feature>
<evidence type="ECO:0000313" key="9">
    <source>
        <dbReference type="Proteomes" id="UP000051574"/>
    </source>
</evidence>
<feature type="transmembrane region" description="Helical" evidence="6">
    <location>
        <begin position="323"/>
        <end position="343"/>
    </location>
</feature>
<dbReference type="OrthoDB" id="442352at2759"/>
<feature type="transmembrane region" description="Helical" evidence="6">
    <location>
        <begin position="533"/>
        <end position="555"/>
    </location>
</feature>
<dbReference type="EMBL" id="LJIG01016063">
    <property type="protein sequence ID" value="KRT81726.1"/>
    <property type="molecule type" value="Genomic_DNA"/>
</dbReference>
<evidence type="ECO:0000256" key="3">
    <source>
        <dbReference type="ARBA" id="ARBA00022692"/>
    </source>
</evidence>
<feature type="transmembrane region" description="Helical" evidence="6">
    <location>
        <begin position="6"/>
        <end position="25"/>
    </location>
</feature>
<dbReference type="InterPro" id="IPR004680">
    <property type="entry name" value="Cit_transptr-like_dom"/>
</dbReference>
<comment type="caution">
    <text evidence="8">The sequence shown here is derived from an EMBL/GenBank/DDBJ whole genome shotgun (WGS) entry which is preliminary data.</text>
</comment>
<evidence type="ECO:0000256" key="6">
    <source>
        <dbReference type="SAM" id="Phobius"/>
    </source>
</evidence>
<keyword evidence="2" id="KW-0813">Transport</keyword>
<evidence type="ECO:0000259" key="7">
    <source>
        <dbReference type="Pfam" id="PF03600"/>
    </source>
</evidence>
<feature type="non-terminal residue" evidence="8">
    <location>
        <position position="1"/>
    </location>
</feature>
<feature type="domain" description="Citrate transporter-like" evidence="7">
    <location>
        <begin position="200"/>
        <end position="629"/>
    </location>
</feature>
<dbReference type="CDD" id="cd01116">
    <property type="entry name" value="P_permease"/>
    <property type="match status" value="1"/>
</dbReference>
<feature type="transmembrane region" description="Helical" evidence="6">
    <location>
        <begin position="46"/>
        <end position="64"/>
    </location>
</feature>
<dbReference type="Proteomes" id="UP000051574">
    <property type="component" value="Unassembled WGS sequence"/>
</dbReference>
<dbReference type="PANTHER" id="PTHR43568:SF1">
    <property type="entry name" value="P PROTEIN"/>
    <property type="match status" value="1"/>
</dbReference>
<feature type="transmembrane region" description="Helical" evidence="6">
    <location>
        <begin position="363"/>
        <end position="385"/>
    </location>
</feature>
<feature type="transmembrane region" description="Helical" evidence="6">
    <location>
        <begin position="237"/>
        <end position="260"/>
    </location>
</feature>
<gene>
    <name evidence="8" type="ORF">AMK59_6276</name>
</gene>
<evidence type="ECO:0000256" key="5">
    <source>
        <dbReference type="ARBA" id="ARBA00023136"/>
    </source>
</evidence>
<feature type="domain" description="Citrate transporter-like" evidence="7">
    <location>
        <begin position="1"/>
        <end position="100"/>
    </location>
</feature>
<dbReference type="Pfam" id="PF03600">
    <property type="entry name" value="CitMHS"/>
    <property type="match status" value="2"/>
</dbReference>
<feature type="non-terminal residue" evidence="8">
    <location>
        <position position="640"/>
    </location>
</feature>
<feature type="transmembrane region" description="Helical" evidence="6">
    <location>
        <begin position="575"/>
        <end position="593"/>
    </location>
</feature>
<keyword evidence="4 6" id="KW-1133">Transmembrane helix</keyword>
<dbReference type="GO" id="GO:0016020">
    <property type="term" value="C:membrane"/>
    <property type="evidence" value="ECO:0007669"/>
    <property type="project" value="UniProtKB-SubCell"/>
</dbReference>
<feature type="transmembrane region" description="Helical" evidence="6">
    <location>
        <begin position="183"/>
        <end position="205"/>
    </location>
</feature>
<evidence type="ECO:0000256" key="4">
    <source>
        <dbReference type="ARBA" id="ARBA00022989"/>
    </source>
</evidence>
<feature type="transmembrane region" description="Helical" evidence="6">
    <location>
        <begin position="476"/>
        <end position="496"/>
    </location>
</feature>
<sequence>KVEWGTLLFFASLFILMEALSKLGLIDWIGSQAHAIIMSVEQESRLAAAILIILWVSACASAFVDNIPLTTMMIRIATNLADNRELELPLQPLIWALSFGACLGGNGTLFGSFFLAQNISEIRKIPLVSEKLIGLVPEIVHQEYFELNPAECDYPQHCYLKINLKTNLKSNFPISLTYDMEPINTAIGVIYAACILIFLYVLIIFEIVHKTLAAIIASTMSVAVLAALNARPTIAELISWIDIETLLLLFSMMTLVAIFGETGIFDYLAVLAYKIAKGRIWTLVNTLCFFTAMLSCFLDNVTTALLMTPVTIRLCEMMHLNPVPVLINMILYSNIGGAITPIGDPPNVIIASNPAVIKSGINFSSFTLHMGVGVFFCLTVVYIQLRLMYNVNDLQFDEPNDVQDLKREIEVWKRTAASMGSYSKEETAVKKSLMKRTSSLMGKLDNRTSNTWKSQQELTINMKDLEEQYCIRDKPLLIKSGITMMFVTLAFFLHSIPEVENLGLAWTAFLGALLLLILSGREDIDAIVAKVEWGTLLFFASLFILMEALSKLGLIDWIGSQAHAIIMSVEQESRLAAAILIILWVSACASAFVDNIPLTTMMIRIATNLADNRELELPLQPLIWALSFGACLGGNGTLFG</sequence>
<reference evidence="8 9" key="1">
    <citation type="submission" date="2015-09" db="EMBL/GenBank/DDBJ databases">
        <title>Draft genome of the scarab beetle Oryctes borbonicus.</title>
        <authorList>
            <person name="Meyer J.M."/>
            <person name="Markov G.V."/>
            <person name="Baskaran P."/>
            <person name="Herrmann M."/>
            <person name="Sommer R.J."/>
            <person name="Roedelsperger C."/>
        </authorList>
    </citation>
    <scope>NUCLEOTIDE SEQUENCE [LARGE SCALE GENOMIC DNA]</scope>
    <source>
        <strain evidence="8">OB123</strain>
        <tissue evidence="8">Whole animal</tissue>
    </source>
</reference>
<feature type="transmembrane region" description="Helical" evidence="6">
    <location>
        <begin position="93"/>
        <end position="116"/>
    </location>
</feature>
<comment type="subcellular location">
    <subcellularLocation>
        <location evidence="1">Membrane</location>
        <topology evidence="1">Multi-pass membrane protein</topology>
    </subcellularLocation>
</comment>